<reference evidence="3 4" key="1">
    <citation type="submission" date="2015-05" db="EMBL/GenBank/DDBJ databases">
        <title>Genome assembly of Archangium gephyra DSM 2261.</title>
        <authorList>
            <person name="Sharma G."/>
            <person name="Subramanian S."/>
        </authorList>
    </citation>
    <scope>NUCLEOTIDE SEQUENCE [LARGE SCALE GENOMIC DNA]</scope>
    <source>
        <strain evidence="3 4">DSM 2261</strain>
    </source>
</reference>
<dbReference type="PANTHER" id="PTHR43179">
    <property type="entry name" value="RHAMNOSYLTRANSFERASE WBBL"/>
    <property type="match status" value="1"/>
</dbReference>
<dbReference type="Gene3D" id="3.90.550.10">
    <property type="entry name" value="Spore Coat Polysaccharide Biosynthesis Protein SpsA, Chain A"/>
    <property type="match status" value="1"/>
</dbReference>
<dbReference type="CDD" id="cd03801">
    <property type="entry name" value="GT4_PimA-like"/>
    <property type="match status" value="1"/>
</dbReference>
<dbReference type="Gene3D" id="3.40.50.2000">
    <property type="entry name" value="Glycogen Phosphorylase B"/>
    <property type="match status" value="1"/>
</dbReference>
<dbReference type="InterPro" id="IPR001173">
    <property type="entry name" value="Glyco_trans_2-like"/>
</dbReference>
<dbReference type="GO" id="GO:0016757">
    <property type="term" value="F:glycosyltransferase activity"/>
    <property type="evidence" value="ECO:0007669"/>
    <property type="project" value="UniProtKB-ARBA"/>
</dbReference>
<evidence type="ECO:0000259" key="1">
    <source>
        <dbReference type="Pfam" id="PF00535"/>
    </source>
</evidence>
<dbReference type="SUPFAM" id="SSF53448">
    <property type="entry name" value="Nucleotide-diphospho-sugar transferases"/>
    <property type="match status" value="1"/>
</dbReference>
<protein>
    <submittedName>
        <fullName evidence="3">Glycosyltransferase</fullName>
    </submittedName>
</protein>
<sequence>MARNVRKLGARARYVWRTRHSTSPELATARLAILTVRFSKGYGVDVVVAEQLQYFLGRGYRVTLLVLEHDEYFTGRFSPYVKTGQLELRRVRGEQEATAWLLEHRPHAVIAHTPPFFGCLARLPDSIFRVFYDHGEPPAEWFEDRDERRRTHAEKIRVSEKVDLAVSISDFIRRDSRLHRAVVNWQGNDHLLERRDDLPRLAGGFRSRLGVGPEDFLVLNVTRFFAAERRYKGVDLYARVKEALCVSHPELADKVKFVLAGRCEEADAEQARTQGLLPCPNLTDDELVGAYLDSDFYLSTSQWEGFNLGLAQALSFGLPAAASAMGAHPEFGIPVSNSPEQLAEELARAYQAATGSAGRPGWKQRLASSRLMPWRDSLQRLEHLMLTRALRTPGASGHVTGLTPKLQELERVLARDRTRPRLSFLILTKNKPELLIPCVRSIEAQCTVPYEILIGDTGSTDPAVLAFYQNIPHAVFPLGFYNFSACNNLLAARASGEYLVLINNDVELIHTDFAAALDTFASQPRTGTIGAYLVYKDERLQHAGVRICPDEPYRGIPEHIDKHQPLAGYPGLAAPREVVCVTGALLLISAERYRRMGGLDERFVEEAQDADLGLKILQEGGTNIVHPALVAYHHENATRTVKESPHDRELFTRRHGVFIEDFVYQWQADRGLAPTRLAGKPSP</sequence>
<dbReference type="SUPFAM" id="SSF53756">
    <property type="entry name" value="UDP-Glycosyltransferase/glycogen phosphorylase"/>
    <property type="match status" value="1"/>
</dbReference>
<gene>
    <name evidence="3" type="ORF">AA314_04347</name>
</gene>
<dbReference type="Pfam" id="PF13692">
    <property type="entry name" value="Glyco_trans_1_4"/>
    <property type="match status" value="1"/>
</dbReference>
<dbReference type="KEGG" id="age:AA314_04347"/>
<evidence type="ECO:0000259" key="2">
    <source>
        <dbReference type="Pfam" id="PF13439"/>
    </source>
</evidence>
<dbReference type="InterPro" id="IPR029044">
    <property type="entry name" value="Nucleotide-diphossugar_trans"/>
</dbReference>
<dbReference type="InterPro" id="IPR028098">
    <property type="entry name" value="Glyco_trans_4-like_N"/>
</dbReference>
<dbReference type="RefSeq" id="WP_047856976.1">
    <property type="nucleotide sequence ID" value="NZ_CP011509.1"/>
</dbReference>
<name>A0AAC8Q8V5_9BACT</name>
<dbReference type="Pfam" id="PF13439">
    <property type="entry name" value="Glyco_transf_4"/>
    <property type="match status" value="1"/>
</dbReference>
<dbReference type="EMBL" id="CP011509">
    <property type="protein sequence ID" value="AKJ02721.1"/>
    <property type="molecule type" value="Genomic_DNA"/>
</dbReference>
<evidence type="ECO:0000313" key="4">
    <source>
        <dbReference type="Proteomes" id="UP000035579"/>
    </source>
</evidence>
<dbReference type="Pfam" id="PF00535">
    <property type="entry name" value="Glycos_transf_2"/>
    <property type="match status" value="1"/>
</dbReference>
<dbReference type="AlphaFoldDB" id="A0AAC8Q8V5"/>
<evidence type="ECO:0000313" key="3">
    <source>
        <dbReference type="EMBL" id="AKJ02721.1"/>
    </source>
</evidence>
<dbReference type="Proteomes" id="UP000035579">
    <property type="component" value="Chromosome"/>
</dbReference>
<organism evidence="3 4">
    <name type="scientific">Archangium gephyra</name>
    <dbReference type="NCBI Taxonomy" id="48"/>
    <lineage>
        <taxon>Bacteria</taxon>
        <taxon>Pseudomonadati</taxon>
        <taxon>Myxococcota</taxon>
        <taxon>Myxococcia</taxon>
        <taxon>Myxococcales</taxon>
        <taxon>Cystobacterineae</taxon>
        <taxon>Archangiaceae</taxon>
        <taxon>Archangium</taxon>
    </lineage>
</organism>
<feature type="domain" description="Glycosyltransferase 2-like" evidence="1">
    <location>
        <begin position="423"/>
        <end position="541"/>
    </location>
</feature>
<feature type="domain" description="Glycosyltransferase subfamily 4-like N-terminal" evidence="2">
    <location>
        <begin position="43"/>
        <end position="178"/>
    </location>
</feature>
<dbReference type="PANTHER" id="PTHR43179:SF7">
    <property type="entry name" value="RHAMNOSYLTRANSFERASE WBBL"/>
    <property type="match status" value="1"/>
</dbReference>
<accession>A0AAC8Q8V5</accession>
<proteinExistence type="predicted"/>